<dbReference type="InterPro" id="IPR036390">
    <property type="entry name" value="WH_DNA-bd_sf"/>
</dbReference>
<protein>
    <submittedName>
        <fullName evidence="1">Uncharacterized protein</fullName>
    </submittedName>
</protein>
<organism evidence="1 2">
    <name type="scientific">Giardia duodenalis assemblage B</name>
    <dbReference type="NCBI Taxonomy" id="1394984"/>
    <lineage>
        <taxon>Eukaryota</taxon>
        <taxon>Metamonada</taxon>
        <taxon>Diplomonadida</taxon>
        <taxon>Hexamitidae</taxon>
        <taxon>Giardiinae</taxon>
        <taxon>Giardia</taxon>
    </lineage>
</organism>
<accession>A0A132NNY1</accession>
<dbReference type="OrthoDB" id="10253916at2759"/>
<dbReference type="SUPFAM" id="SSF46785">
    <property type="entry name" value="Winged helix' DNA-binding domain"/>
    <property type="match status" value="1"/>
</dbReference>
<dbReference type="AlphaFoldDB" id="A0A132NNY1"/>
<evidence type="ECO:0000313" key="1">
    <source>
        <dbReference type="EMBL" id="KWX11803.1"/>
    </source>
</evidence>
<sequence>MKNKNMANNSEEVELSYTEIASRIGNLFKEENKPVTFDTIYERLGAPLNALSYVMDRLKRANLVAEEVVNNVCFVYPLAPLFGSKSFHSKAKLVDLQIKVAQQRRKSATIEQLNHLEQLRRAFPSKGKVSTNSREELDKEAENLIENISDIAKTISAEMGTTIDSVLKGLGIQELNLYELGILEKPIGANEKEYSQDMI</sequence>
<comment type="caution">
    <text evidence="1">The sequence shown here is derived from an EMBL/GenBank/DDBJ whole genome shotgun (WGS) entry which is preliminary data.</text>
</comment>
<reference evidence="1 2" key="1">
    <citation type="journal article" date="2015" name="Mol. Biochem. Parasitol.">
        <title>Identification of polymorphic genes for use in assemblage B genotyping assays through comparative genomics of multiple assemblage B Giardia duodenalis isolates.</title>
        <authorList>
            <person name="Wielinga C."/>
            <person name="Thompson R.C."/>
            <person name="Monis P."/>
            <person name="Ryan U."/>
        </authorList>
    </citation>
    <scope>NUCLEOTIDE SEQUENCE [LARGE SCALE GENOMIC DNA]</scope>
    <source>
        <strain evidence="1 2">BAH15c1</strain>
    </source>
</reference>
<name>A0A132NNY1_GIAIN</name>
<gene>
    <name evidence="1" type="ORF">QR46_4235</name>
</gene>
<dbReference type="VEuPathDB" id="GiardiaDB:QR46_4235"/>
<dbReference type="EMBL" id="JXTI01000155">
    <property type="protein sequence ID" value="KWX11803.1"/>
    <property type="molecule type" value="Genomic_DNA"/>
</dbReference>
<evidence type="ECO:0000313" key="2">
    <source>
        <dbReference type="Proteomes" id="UP000070089"/>
    </source>
</evidence>
<dbReference type="Proteomes" id="UP000070089">
    <property type="component" value="Unassembled WGS sequence"/>
</dbReference>
<proteinExistence type="predicted"/>